<dbReference type="InterPro" id="IPR006656">
    <property type="entry name" value="Mopterin_OxRdtase"/>
</dbReference>
<dbReference type="InterPro" id="IPR006657">
    <property type="entry name" value="MoPterin_dinucl-bd_dom"/>
</dbReference>
<evidence type="ECO:0000256" key="5">
    <source>
        <dbReference type="ARBA" id="ARBA00023014"/>
    </source>
</evidence>
<dbReference type="InterPro" id="IPR009010">
    <property type="entry name" value="Asp_de-COase-like_dom_sf"/>
</dbReference>
<dbReference type="GO" id="GO:0051539">
    <property type="term" value="F:4 iron, 4 sulfur cluster binding"/>
    <property type="evidence" value="ECO:0007669"/>
    <property type="project" value="UniProtKB-KW"/>
</dbReference>
<evidence type="ECO:0000313" key="8">
    <source>
        <dbReference type="Proteomes" id="UP001174909"/>
    </source>
</evidence>
<dbReference type="PANTHER" id="PTHR43105">
    <property type="entry name" value="RESPIRATORY NITRATE REDUCTASE"/>
    <property type="match status" value="1"/>
</dbReference>
<dbReference type="Gene3D" id="2.20.25.90">
    <property type="entry name" value="ADC-like domains"/>
    <property type="match status" value="1"/>
</dbReference>
<accession>A0AA35SYN2</accession>
<dbReference type="Gene3D" id="2.40.40.20">
    <property type="match status" value="1"/>
</dbReference>
<proteinExistence type="predicted"/>
<feature type="domain" description="4Fe-4S Mo/W bis-MGD-type" evidence="6">
    <location>
        <begin position="15"/>
        <end position="68"/>
    </location>
</feature>
<dbReference type="PANTHER" id="PTHR43105:SF10">
    <property type="entry name" value="NADH-QUINONE OXIDOREDUCTASE SUBUNIT G"/>
    <property type="match status" value="1"/>
</dbReference>
<dbReference type="Proteomes" id="UP001174909">
    <property type="component" value="Unassembled WGS sequence"/>
</dbReference>
<evidence type="ECO:0000256" key="2">
    <source>
        <dbReference type="ARBA" id="ARBA00022485"/>
    </source>
</evidence>
<reference evidence="7" key="1">
    <citation type="submission" date="2023-03" db="EMBL/GenBank/DDBJ databases">
        <authorList>
            <person name="Steffen K."/>
            <person name="Cardenas P."/>
        </authorList>
    </citation>
    <scope>NUCLEOTIDE SEQUENCE</scope>
</reference>
<dbReference type="EMBL" id="CASHTH010002975">
    <property type="protein sequence ID" value="CAI8038099.1"/>
    <property type="molecule type" value="Genomic_DNA"/>
</dbReference>
<dbReference type="GO" id="GO:0003954">
    <property type="term" value="F:NADH dehydrogenase activity"/>
    <property type="evidence" value="ECO:0007669"/>
    <property type="project" value="TreeGrafter"/>
</dbReference>
<comment type="caution">
    <text evidence="7">The sequence shown here is derived from an EMBL/GenBank/DDBJ whole genome shotgun (WGS) entry which is preliminary data.</text>
</comment>
<dbReference type="SUPFAM" id="SSF53706">
    <property type="entry name" value="Formate dehydrogenase/DMSO reductase, domains 1-3"/>
    <property type="match status" value="1"/>
</dbReference>
<dbReference type="Pfam" id="PF04879">
    <property type="entry name" value="Molybdop_Fe4S4"/>
    <property type="match status" value="1"/>
</dbReference>
<protein>
    <recommendedName>
        <fullName evidence="1">NADH-ubiquinone oxidoreductase 75 kDa subunit, mitochondrial</fullName>
    </recommendedName>
</protein>
<dbReference type="SUPFAM" id="SSF50692">
    <property type="entry name" value="ADC-like"/>
    <property type="match status" value="1"/>
</dbReference>
<dbReference type="GO" id="GO:0043546">
    <property type="term" value="F:molybdopterin cofactor binding"/>
    <property type="evidence" value="ECO:0007669"/>
    <property type="project" value="InterPro"/>
</dbReference>
<evidence type="ECO:0000256" key="1">
    <source>
        <dbReference type="ARBA" id="ARBA00013888"/>
    </source>
</evidence>
<dbReference type="CDD" id="cd00508">
    <property type="entry name" value="MopB_CT_Fdh-Nap-like"/>
    <property type="match status" value="1"/>
</dbReference>
<dbReference type="GO" id="GO:0016020">
    <property type="term" value="C:membrane"/>
    <property type="evidence" value="ECO:0007669"/>
    <property type="project" value="TreeGrafter"/>
</dbReference>
<dbReference type="GO" id="GO:0046872">
    <property type="term" value="F:metal ion binding"/>
    <property type="evidence" value="ECO:0007669"/>
    <property type="project" value="UniProtKB-KW"/>
</dbReference>
<keyword evidence="8" id="KW-1185">Reference proteome</keyword>
<gene>
    <name evidence="7" type="ORF">GBAR_LOCUS21243</name>
</gene>
<dbReference type="GO" id="GO:0022904">
    <property type="term" value="P:respiratory electron transport chain"/>
    <property type="evidence" value="ECO:0007669"/>
    <property type="project" value="TreeGrafter"/>
</dbReference>
<keyword evidence="2" id="KW-0004">4Fe-4S</keyword>
<dbReference type="Pfam" id="PF00384">
    <property type="entry name" value="Molybdopterin"/>
    <property type="match status" value="2"/>
</dbReference>
<organism evidence="7 8">
    <name type="scientific">Geodia barretti</name>
    <name type="common">Barrett's horny sponge</name>
    <dbReference type="NCBI Taxonomy" id="519541"/>
    <lineage>
        <taxon>Eukaryota</taxon>
        <taxon>Metazoa</taxon>
        <taxon>Porifera</taxon>
        <taxon>Demospongiae</taxon>
        <taxon>Heteroscleromorpha</taxon>
        <taxon>Tetractinellida</taxon>
        <taxon>Astrophorina</taxon>
        <taxon>Geodiidae</taxon>
        <taxon>Geodia</taxon>
    </lineage>
</organism>
<keyword evidence="5" id="KW-0411">Iron-sulfur</keyword>
<dbReference type="Gene3D" id="3.40.228.10">
    <property type="entry name" value="Dimethylsulfoxide Reductase, domain 2"/>
    <property type="match status" value="1"/>
</dbReference>
<evidence type="ECO:0000259" key="6">
    <source>
        <dbReference type="SMART" id="SM00926"/>
    </source>
</evidence>
<evidence type="ECO:0000256" key="4">
    <source>
        <dbReference type="ARBA" id="ARBA00023004"/>
    </source>
</evidence>
<name>A0AA35SYN2_GEOBA</name>
<dbReference type="Pfam" id="PF01568">
    <property type="entry name" value="Molydop_binding"/>
    <property type="match status" value="1"/>
</dbReference>
<dbReference type="AlphaFoldDB" id="A0AA35SYN2"/>
<dbReference type="InterPro" id="IPR006963">
    <property type="entry name" value="Mopterin_OxRdtase_4Fe-4S_dom"/>
</dbReference>
<dbReference type="SMART" id="SM00926">
    <property type="entry name" value="Molybdop_Fe4S4"/>
    <property type="match status" value="1"/>
</dbReference>
<evidence type="ECO:0000313" key="7">
    <source>
        <dbReference type="EMBL" id="CAI8038099.1"/>
    </source>
</evidence>
<sequence length="627" mass="67315">MDILLLEQQRNIEFGAATATHCPYCAFQCGIEISGTGADVRIAGDAAFPVNKGALCIKGWTAAAALSHPDRLTTPLARDPNGVLVPVGWEEALDRIASAFKGTREQYGPDAVGIFGGGSLTNEKSYLLGKFARVALQTANIDYNGRFCMSSAAGASIRSLGLDRGLPFALQDIAGAQAILMMGSNSAETMPPMMQYFEEQKAAGGKLIIADPRHTPTAARADLHFRLIPGTDAALALGLIGKPNSGYGCLTGQGGREHGQKADQLPGYRRIDDPAARQYVASVWGVPETSIPGPGISAYELLDSLGQDGGVRSLMVMGSNVVVSAPNANHVVDRIKALDFLVVSDFFLSETAELADVVLPSAQWAEEEGTMTNLEGRVIRRQLACERPVGVKDDIDVICELASRLGTGAFFAYKNTGEIFTELGRASAGGPADYSGITYEKIDASQGVFWPCPSLTHPEHISMVPPAHVRSRRCFPFSAPRFPRGRARSPCGTTRRRLPALPDHRADLAHYQSGTQTRRIPELQEMMPAPLAEIHPSTARRHQLEDGGPVTLQTRRGSANFKTNISRNIREDTIFVPFHWGGMQAANRLTNPALDPISKMPGFKVCAVRIQSTPHPASPTGEAGNRP</sequence>
<dbReference type="InterPro" id="IPR050123">
    <property type="entry name" value="Prok_molybdopt-oxidoreductase"/>
</dbReference>
<keyword evidence="4" id="KW-0408">Iron</keyword>
<keyword evidence="3" id="KW-0479">Metal-binding</keyword>
<dbReference type="Gene3D" id="3.40.50.740">
    <property type="match status" value="2"/>
</dbReference>
<evidence type="ECO:0000256" key="3">
    <source>
        <dbReference type="ARBA" id="ARBA00022723"/>
    </source>
</evidence>